<proteinExistence type="predicted"/>
<keyword evidence="3" id="KW-1185">Reference proteome</keyword>
<evidence type="ECO:0000256" key="1">
    <source>
        <dbReference type="SAM" id="SignalP"/>
    </source>
</evidence>
<sequence>MPRPSLLRYALLGTLALITLPQAQATNCAFAPFGHVVKTADLVAQVEVRRHSPGQGREPQVMEVRVLKTYAGQSSSRTLRILGAGGLDTYPAIRKFPVGTRWVMALDKRNFQGQLLTSTTFI</sequence>
<gene>
    <name evidence="2" type="ORF">QOL99_12935</name>
</gene>
<feature type="signal peptide" evidence="1">
    <location>
        <begin position="1"/>
        <end position="25"/>
    </location>
</feature>
<protein>
    <submittedName>
        <fullName evidence="2">Uncharacterized protein</fullName>
    </submittedName>
</protein>
<keyword evidence="1" id="KW-0732">Signal</keyword>
<evidence type="ECO:0000313" key="3">
    <source>
        <dbReference type="Proteomes" id="UP001302059"/>
    </source>
</evidence>
<dbReference type="EMBL" id="JASNGB010000141">
    <property type="protein sequence ID" value="MDL2345050.1"/>
    <property type="molecule type" value="Genomic_DNA"/>
</dbReference>
<feature type="chain" id="PRO_5046705373" evidence="1">
    <location>
        <begin position="26"/>
        <end position="122"/>
    </location>
</feature>
<comment type="caution">
    <text evidence="2">The sequence shown here is derived from an EMBL/GenBank/DDBJ whole genome shotgun (WGS) entry which is preliminary data.</text>
</comment>
<accession>A0ABT7JKM6</accession>
<organism evidence="2 3">
    <name type="scientific">Deinococcus rhizophilus</name>
    <dbReference type="NCBI Taxonomy" id="3049544"/>
    <lineage>
        <taxon>Bacteria</taxon>
        <taxon>Thermotogati</taxon>
        <taxon>Deinococcota</taxon>
        <taxon>Deinococci</taxon>
        <taxon>Deinococcales</taxon>
        <taxon>Deinococcaceae</taxon>
        <taxon>Deinococcus</taxon>
    </lineage>
</organism>
<dbReference type="RefSeq" id="WP_285524395.1">
    <property type="nucleotide sequence ID" value="NZ_JASNGB010000141.1"/>
</dbReference>
<name>A0ABT7JKM6_9DEIO</name>
<reference evidence="2 3" key="1">
    <citation type="submission" date="2023-05" db="EMBL/GenBank/DDBJ databases">
        <authorList>
            <person name="Gao F."/>
        </authorList>
    </citation>
    <scope>NUCLEOTIDE SEQUENCE [LARGE SCALE GENOMIC DNA]</scope>
    <source>
        <strain evidence="2 3">MIMF12</strain>
    </source>
</reference>
<dbReference type="Proteomes" id="UP001302059">
    <property type="component" value="Unassembled WGS sequence"/>
</dbReference>
<evidence type="ECO:0000313" key="2">
    <source>
        <dbReference type="EMBL" id="MDL2345050.1"/>
    </source>
</evidence>